<comment type="caution">
    <text evidence="3">The sequence shown here is derived from an EMBL/GenBank/DDBJ whole genome shotgun (WGS) entry which is preliminary data.</text>
</comment>
<feature type="coiled-coil region" evidence="1">
    <location>
        <begin position="16"/>
        <end position="43"/>
    </location>
</feature>
<evidence type="ECO:0000313" key="3">
    <source>
        <dbReference type="EMBL" id="KAH9829537.1"/>
    </source>
</evidence>
<keyword evidence="4" id="KW-1185">Reference proteome</keyword>
<dbReference type="GeneID" id="71999050"/>
<feature type="coiled-coil region" evidence="1">
    <location>
        <begin position="69"/>
        <end position="149"/>
    </location>
</feature>
<keyword evidence="1" id="KW-0175">Coiled coil</keyword>
<dbReference type="RefSeq" id="XP_047772993.1">
    <property type="nucleotide sequence ID" value="XM_047918318.1"/>
</dbReference>
<dbReference type="EMBL" id="JADCUA010000037">
    <property type="protein sequence ID" value="KAH9829537.1"/>
    <property type="molecule type" value="Genomic_DNA"/>
</dbReference>
<proteinExistence type="predicted"/>
<feature type="region of interest" description="Disordered" evidence="2">
    <location>
        <begin position="220"/>
        <end position="243"/>
    </location>
</feature>
<feature type="compositionally biased region" description="Polar residues" evidence="2">
    <location>
        <begin position="220"/>
        <end position="236"/>
    </location>
</feature>
<protein>
    <submittedName>
        <fullName evidence="3">Uncharacterized protein</fullName>
    </submittedName>
</protein>
<dbReference type="Proteomes" id="UP000814176">
    <property type="component" value="Unassembled WGS sequence"/>
</dbReference>
<gene>
    <name evidence="3" type="ORF">C8Q71DRAFT_400023</name>
</gene>
<organism evidence="3 4">
    <name type="scientific">Rhodofomes roseus</name>
    <dbReference type="NCBI Taxonomy" id="34475"/>
    <lineage>
        <taxon>Eukaryota</taxon>
        <taxon>Fungi</taxon>
        <taxon>Dikarya</taxon>
        <taxon>Basidiomycota</taxon>
        <taxon>Agaricomycotina</taxon>
        <taxon>Agaricomycetes</taxon>
        <taxon>Polyporales</taxon>
        <taxon>Rhodofomes</taxon>
    </lineage>
</organism>
<name>A0ABQ8JZN8_9APHY</name>
<sequence length="325" mass="35737">MPANQASDLVLSNEVVRTLASEVQRLRGKVAELEWERHGLNANTHGAEARSHGVQQQFDDMKMLFDARIAAFAEENSCLRQDLEATQKKLQAAETSRKDLRSNYAKVKLDLSERSSQMMAQRLEHGSVVDKLKERVSELTEELARKQVRVKPELDQDPVRIPAARARTTSAQQSAIANLGVSLSSLSGAIFTRQPAEPKKEQDELMLHTLSESDLVTGGLTATQSPASESGSTSFAEGSARDRCPMFGTTRRAPQISQVFGNYSLRPRAPVRLADTLAASNTCGCSVSRVSSNRLAHKRASDDHQSGSRKKLMLPKPSTMWLHSS</sequence>
<evidence type="ECO:0000256" key="1">
    <source>
        <dbReference type="SAM" id="Coils"/>
    </source>
</evidence>
<reference evidence="3 4" key="1">
    <citation type="journal article" date="2021" name="Environ. Microbiol.">
        <title>Gene family expansions and transcriptome signatures uncover fungal adaptations to wood decay.</title>
        <authorList>
            <person name="Hage H."/>
            <person name="Miyauchi S."/>
            <person name="Viragh M."/>
            <person name="Drula E."/>
            <person name="Min B."/>
            <person name="Chaduli D."/>
            <person name="Navarro D."/>
            <person name="Favel A."/>
            <person name="Norest M."/>
            <person name="Lesage-Meessen L."/>
            <person name="Balint B."/>
            <person name="Merenyi Z."/>
            <person name="de Eugenio L."/>
            <person name="Morin E."/>
            <person name="Martinez A.T."/>
            <person name="Baldrian P."/>
            <person name="Stursova M."/>
            <person name="Martinez M.J."/>
            <person name="Novotny C."/>
            <person name="Magnuson J.K."/>
            <person name="Spatafora J.W."/>
            <person name="Maurice S."/>
            <person name="Pangilinan J."/>
            <person name="Andreopoulos W."/>
            <person name="LaButti K."/>
            <person name="Hundley H."/>
            <person name="Na H."/>
            <person name="Kuo A."/>
            <person name="Barry K."/>
            <person name="Lipzen A."/>
            <person name="Henrissat B."/>
            <person name="Riley R."/>
            <person name="Ahrendt S."/>
            <person name="Nagy L.G."/>
            <person name="Grigoriev I.V."/>
            <person name="Martin F."/>
            <person name="Rosso M.N."/>
        </authorList>
    </citation>
    <scope>NUCLEOTIDE SEQUENCE [LARGE SCALE GENOMIC DNA]</scope>
    <source>
        <strain evidence="3 4">CIRM-BRFM 1785</strain>
    </source>
</reference>
<evidence type="ECO:0000313" key="4">
    <source>
        <dbReference type="Proteomes" id="UP000814176"/>
    </source>
</evidence>
<accession>A0ABQ8JZN8</accession>
<feature type="region of interest" description="Disordered" evidence="2">
    <location>
        <begin position="296"/>
        <end position="325"/>
    </location>
</feature>
<evidence type="ECO:0000256" key="2">
    <source>
        <dbReference type="SAM" id="MobiDB-lite"/>
    </source>
</evidence>